<dbReference type="AlphaFoldDB" id="A0AAV2F4C9"/>
<dbReference type="EMBL" id="OZ034819">
    <property type="protein sequence ID" value="CAL1393111.1"/>
    <property type="molecule type" value="Genomic_DNA"/>
</dbReference>
<accession>A0AAV2F4C9</accession>
<proteinExistence type="predicted"/>
<evidence type="ECO:0000313" key="2">
    <source>
        <dbReference type="EMBL" id="CAL1393111.1"/>
    </source>
</evidence>
<gene>
    <name evidence="2" type="ORF">LTRI10_LOCUS33709</name>
</gene>
<name>A0AAV2F4C9_9ROSI</name>
<feature type="region of interest" description="Disordered" evidence="1">
    <location>
        <begin position="29"/>
        <end position="66"/>
    </location>
</feature>
<dbReference type="Proteomes" id="UP001497516">
    <property type="component" value="Chromosome 6"/>
</dbReference>
<organism evidence="2 3">
    <name type="scientific">Linum trigynum</name>
    <dbReference type="NCBI Taxonomy" id="586398"/>
    <lineage>
        <taxon>Eukaryota</taxon>
        <taxon>Viridiplantae</taxon>
        <taxon>Streptophyta</taxon>
        <taxon>Embryophyta</taxon>
        <taxon>Tracheophyta</taxon>
        <taxon>Spermatophyta</taxon>
        <taxon>Magnoliopsida</taxon>
        <taxon>eudicotyledons</taxon>
        <taxon>Gunneridae</taxon>
        <taxon>Pentapetalae</taxon>
        <taxon>rosids</taxon>
        <taxon>fabids</taxon>
        <taxon>Malpighiales</taxon>
        <taxon>Linaceae</taxon>
        <taxon>Linum</taxon>
    </lineage>
</organism>
<reference evidence="2 3" key="1">
    <citation type="submission" date="2024-04" db="EMBL/GenBank/DDBJ databases">
        <authorList>
            <person name="Fracassetti M."/>
        </authorList>
    </citation>
    <scope>NUCLEOTIDE SEQUENCE [LARGE SCALE GENOMIC DNA]</scope>
</reference>
<evidence type="ECO:0000313" key="3">
    <source>
        <dbReference type="Proteomes" id="UP001497516"/>
    </source>
</evidence>
<evidence type="ECO:0000256" key="1">
    <source>
        <dbReference type="SAM" id="MobiDB-lite"/>
    </source>
</evidence>
<protein>
    <submittedName>
        <fullName evidence="2">Uncharacterized protein</fullName>
    </submittedName>
</protein>
<sequence length="66" mass="7357">MKLRGSESTLTWRTLLTEVNRNPLPFRPAGAVRSVNPGPRPYGYRHSNSRPSLQQPTGIGGHECRT</sequence>
<keyword evidence="3" id="KW-1185">Reference proteome</keyword>